<keyword evidence="7" id="KW-1185">Reference proteome</keyword>
<protein>
    <submittedName>
        <fullName evidence="6">Rtel1 protein</fullName>
    </submittedName>
</protein>
<dbReference type="InterPro" id="IPR014013">
    <property type="entry name" value="Helic_SF1/SF2_ATP-bd_DinG/Rad3"/>
</dbReference>
<dbReference type="EMBL" id="CAJNDS010002266">
    <property type="protein sequence ID" value="CAE7402110.1"/>
    <property type="molecule type" value="Genomic_DNA"/>
</dbReference>
<evidence type="ECO:0000259" key="5">
    <source>
        <dbReference type="PROSITE" id="PS51193"/>
    </source>
</evidence>
<keyword evidence="1" id="KW-0547">Nucleotide-binding</keyword>
<dbReference type="InterPro" id="IPR045028">
    <property type="entry name" value="DinG/Rad3-like"/>
</dbReference>
<evidence type="ECO:0000256" key="3">
    <source>
        <dbReference type="ARBA" id="ARBA00022840"/>
    </source>
</evidence>
<evidence type="ECO:0000256" key="1">
    <source>
        <dbReference type="ARBA" id="ARBA00022741"/>
    </source>
</evidence>
<feature type="domain" description="Helicase ATP-binding" evidence="5">
    <location>
        <begin position="129"/>
        <end position="417"/>
    </location>
</feature>
<feature type="region of interest" description="Disordered" evidence="4">
    <location>
        <begin position="67"/>
        <end position="95"/>
    </location>
</feature>
<dbReference type="PROSITE" id="PS51193">
    <property type="entry name" value="HELICASE_ATP_BIND_2"/>
    <property type="match status" value="1"/>
</dbReference>
<accession>A0A812QSK5</accession>
<dbReference type="SMART" id="SM00488">
    <property type="entry name" value="DEXDc2"/>
    <property type="match status" value="1"/>
</dbReference>
<dbReference type="GO" id="GO:1990918">
    <property type="term" value="P:double-strand break repair involved in meiotic recombination"/>
    <property type="evidence" value="ECO:0007669"/>
    <property type="project" value="TreeGrafter"/>
</dbReference>
<reference evidence="6" key="1">
    <citation type="submission" date="2021-02" db="EMBL/GenBank/DDBJ databases">
        <authorList>
            <person name="Dougan E. K."/>
            <person name="Rhodes N."/>
            <person name="Thang M."/>
            <person name="Chan C."/>
        </authorList>
    </citation>
    <scope>NUCLEOTIDE SEQUENCE</scope>
</reference>
<dbReference type="PANTHER" id="PTHR11472:SF47">
    <property type="entry name" value="FANCONI ANEMIA GROUP J PROTEIN"/>
    <property type="match status" value="1"/>
</dbReference>
<evidence type="ECO:0000256" key="4">
    <source>
        <dbReference type="SAM" id="MobiDB-lite"/>
    </source>
</evidence>
<evidence type="ECO:0000313" key="6">
    <source>
        <dbReference type="EMBL" id="CAE7402110.1"/>
    </source>
</evidence>
<dbReference type="GO" id="GO:0003678">
    <property type="term" value="F:DNA helicase activity"/>
    <property type="evidence" value="ECO:0007669"/>
    <property type="project" value="InterPro"/>
</dbReference>
<dbReference type="GO" id="GO:0005524">
    <property type="term" value="F:ATP binding"/>
    <property type="evidence" value="ECO:0007669"/>
    <property type="project" value="UniProtKB-KW"/>
</dbReference>
<evidence type="ECO:0000313" key="7">
    <source>
        <dbReference type="Proteomes" id="UP000604046"/>
    </source>
</evidence>
<dbReference type="AlphaFoldDB" id="A0A812QSK5"/>
<dbReference type="InterPro" id="IPR027417">
    <property type="entry name" value="P-loop_NTPase"/>
</dbReference>
<feature type="compositionally biased region" description="Basic and acidic residues" evidence="4">
    <location>
        <begin position="83"/>
        <end position="95"/>
    </location>
</feature>
<dbReference type="GO" id="GO:0016818">
    <property type="term" value="F:hydrolase activity, acting on acid anhydrides, in phosphorus-containing anhydrides"/>
    <property type="evidence" value="ECO:0007669"/>
    <property type="project" value="InterPro"/>
</dbReference>
<feature type="compositionally biased region" description="Basic residues" evidence="4">
    <location>
        <begin position="1"/>
        <end position="11"/>
    </location>
</feature>
<dbReference type="Gene3D" id="3.40.50.300">
    <property type="entry name" value="P-loop containing nucleotide triphosphate hydrolases"/>
    <property type="match status" value="1"/>
</dbReference>
<keyword evidence="2" id="KW-0378">Hydrolase</keyword>
<dbReference type="Pfam" id="PF06733">
    <property type="entry name" value="DEAD_2"/>
    <property type="match status" value="1"/>
</dbReference>
<dbReference type="GO" id="GO:0003677">
    <property type="term" value="F:DNA binding"/>
    <property type="evidence" value="ECO:0007669"/>
    <property type="project" value="InterPro"/>
</dbReference>
<dbReference type="GO" id="GO:0006289">
    <property type="term" value="P:nucleotide-excision repair"/>
    <property type="evidence" value="ECO:0007669"/>
    <property type="project" value="TreeGrafter"/>
</dbReference>
<evidence type="ECO:0000256" key="2">
    <source>
        <dbReference type="ARBA" id="ARBA00022801"/>
    </source>
</evidence>
<proteinExistence type="predicted"/>
<dbReference type="PANTHER" id="PTHR11472">
    <property type="entry name" value="DNA REPAIR DEAD HELICASE RAD3/XP-D SUBFAMILY MEMBER"/>
    <property type="match status" value="1"/>
</dbReference>
<sequence length="526" mass="57655">MQRVRTNRRRLLGSSSSDSKKAKSDCSKAFVQLNRPVESPAMAIPMSVPVSSLPSTADDQARLPLAATQASAAAPPAATGPAETRRQWKDSSDARGTVVEKLRERLDTLRDPRPVNLDMARCKHELRLGEDALYFPFPPMPPQCQVAAYAVRACDRGGIAMLQSPTGTGKSLALLCSTLAWQRRRLLATGSAPQILYGVRTHAQLSQIVTELTKSAYRPRMAVIGSRDQLCNNGLVKAQAAQRQVALSLACRQAARQAVARSRTPGDCGCELYAGLGNARFAERIHEQCGQGGRIWDVEDLTNACSRGSDRGCPYYSSHVLAGDADIVFCPHNYILDPAVSKCRSHHRERWSLEGRIIVIDEAHNLEQACREAGSLQISLPELRQICRALRQMPQRHDMRFGSDGKNWTCAQAAAELERLPLQIAAWLEAQHASDTPRPLRGAVQRLWGLEAPAQPGAKPAAKPGEAASSTRDFLQSAGLTCRKLLSKGMEDWGCHQDGFGFEVSRIPELMSECFVLQQWYGGHFA</sequence>
<dbReference type="Proteomes" id="UP000604046">
    <property type="component" value="Unassembled WGS sequence"/>
</dbReference>
<organism evidence="6 7">
    <name type="scientific">Symbiodinium natans</name>
    <dbReference type="NCBI Taxonomy" id="878477"/>
    <lineage>
        <taxon>Eukaryota</taxon>
        <taxon>Sar</taxon>
        <taxon>Alveolata</taxon>
        <taxon>Dinophyceae</taxon>
        <taxon>Suessiales</taxon>
        <taxon>Symbiodiniaceae</taxon>
        <taxon>Symbiodinium</taxon>
    </lineage>
</organism>
<comment type="caution">
    <text evidence="6">The sequence shown here is derived from an EMBL/GenBank/DDBJ whole genome shotgun (WGS) entry which is preliminary data.</text>
</comment>
<feature type="compositionally biased region" description="Low complexity" evidence="4">
    <location>
        <begin position="67"/>
        <end position="82"/>
    </location>
</feature>
<dbReference type="SUPFAM" id="SSF52540">
    <property type="entry name" value="P-loop containing nucleoside triphosphate hydrolases"/>
    <property type="match status" value="1"/>
</dbReference>
<gene>
    <name evidence="6" type="primary">Rtel1</name>
    <name evidence="6" type="ORF">SNAT2548_LOCUS21886</name>
</gene>
<dbReference type="GO" id="GO:0005634">
    <property type="term" value="C:nucleus"/>
    <property type="evidence" value="ECO:0007669"/>
    <property type="project" value="TreeGrafter"/>
</dbReference>
<dbReference type="OrthoDB" id="19182at2759"/>
<name>A0A812QSK5_9DINO</name>
<dbReference type="InterPro" id="IPR010614">
    <property type="entry name" value="RAD3-like_helicase_DEAD"/>
</dbReference>
<feature type="region of interest" description="Disordered" evidence="4">
    <location>
        <begin position="1"/>
        <end position="26"/>
    </location>
</feature>
<keyword evidence="3" id="KW-0067">ATP-binding</keyword>
<dbReference type="InterPro" id="IPR006554">
    <property type="entry name" value="Helicase-like_DEXD_c2"/>
</dbReference>